<dbReference type="InterPro" id="IPR033985">
    <property type="entry name" value="SusD-like_N"/>
</dbReference>
<evidence type="ECO:0000256" key="1">
    <source>
        <dbReference type="ARBA" id="ARBA00004442"/>
    </source>
</evidence>
<dbReference type="Gene3D" id="1.25.40.390">
    <property type="match status" value="1"/>
</dbReference>
<gene>
    <name evidence="9" type="ORF">J2Z56_001800</name>
    <name evidence="10" type="ORF">J2Z57_001923</name>
</gene>
<proteinExistence type="inferred from homology"/>
<dbReference type="Pfam" id="PF07980">
    <property type="entry name" value="SusD_RagB"/>
    <property type="match status" value="1"/>
</dbReference>
<accession>A0A9X0YJS4</accession>
<dbReference type="GO" id="GO:0009279">
    <property type="term" value="C:cell outer membrane"/>
    <property type="evidence" value="ECO:0007669"/>
    <property type="project" value="UniProtKB-SubCell"/>
</dbReference>
<evidence type="ECO:0000256" key="6">
    <source>
        <dbReference type="SAM" id="SignalP"/>
    </source>
</evidence>
<dbReference type="EMBL" id="JAGGJQ010000004">
    <property type="protein sequence ID" value="MBP1839876.1"/>
    <property type="molecule type" value="Genomic_DNA"/>
</dbReference>
<feature type="chain" id="PRO_5040957543" description="RagB/SusD family nutrient uptake outer membrane protein" evidence="6">
    <location>
        <begin position="26"/>
        <end position="514"/>
    </location>
</feature>
<reference evidence="9" key="1">
    <citation type="submission" date="2021-03" db="EMBL/GenBank/DDBJ databases">
        <title>Genomic Encyclopedia of Type Strains, Phase IV (KMG-IV): sequencing the most valuable type-strain genomes for metagenomic binning, comparative biology and taxonomic classification.</title>
        <authorList>
            <person name="Goeker M."/>
        </authorList>
    </citation>
    <scope>NUCLEOTIDE SEQUENCE</scope>
    <source>
        <strain evidence="9">DSM 15523</strain>
        <strain evidence="10 12">DSM 16476</strain>
    </source>
</reference>
<dbReference type="InterPro" id="IPR011990">
    <property type="entry name" value="TPR-like_helical_dom_sf"/>
</dbReference>
<comment type="similarity">
    <text evidence="2">Belongs to the SusD family.</text>
</comment>
<feature type="domain" description="SusD-like N-terminal" evidence="8">
    <location>
        <begin position="66"/>
        <end position="218"/>
    </location>
</feature>
<keyword evidence="3 6" id="KW-0732">Signal</keyword>
<protein>
    <recommendedName>
        <fullName evidence="13">RagB/SusD family nutrient uptake outer membrane protein</fullName>
    </recommendedName>
</protein>
<feature type="domain" description="RagB/SusD" evidence="7">
    <location>
        <begin position="312"/>
        <end position="514"/>
    </location>
</feature>
<dbReference type="Proteomes" id="UP001231587">
    <property type="component" value="Unassembled WGS sequence"/>
</dbReference>
<keyword evidence="5" id="KW-0998">Cell outer membrane</keyword>
<dbReference type="EMBL" id="JAUSUU010000005">
    <property type="protein sequence ID" value="MDQ0335475.1"/>
    <property type="molecule type" value="Genomic_DNA"/>
</dbReference>
<evidence type="ECO:0000313" key="10">
    <source>
        <dbReference type="EMBL" id="MDQ0335475.1"/>
    </source>
</evidence>
<evidence type="ECO:0000259" key="8">
    <source>
        <dbReference type="Pfam" id="PF14322"/>
    </source>
</evidence>
<dbReference type="Proteomes" id="UP001138672">
    <property type="component" value="Unassembled WGS sequence"/>
</dbReference>
<evidence type="ECO:0000256" key="5">
    <source>
        <dbReference type="ARBA" id="ARBA00023237"/>
    </source>
</evidence>
<comment type="caution">
    <text evidence="9">The sequence shown here is derived from an EMBL/GenBank/DDBJ whole genome shotgun (WGS) entry which is preliminary data.</text>
</comment>
<dbReference type="RefSeq" id="WP_057778879.1">
    <property type="nucleotide sequence ID" value="NZ_JAGGJQ010000004.1"/>
</dbReference>
<evidence type="ECO:0000313" key="9">
    <source>
        <dbReference type="EMBL" id="MBP1839876.1"/>
    </source>
</evidence>
<dbReference type="Pfam" id="PF14322">
    <property type="entry name" value="SusD-like_3"/>
    <property type="match status" value="1"/>
</dbReference>
<dbReference type="AlphaFoldDB" id="A0A9X0YJS4"/>
<evidence type="ECO:0000256" key="4">
    <source>
        <dbReference type="ARBA" id="ARBA00023136"/>
    </source>
</evidence>
<keyword evidence="12" id="KW-1185">Reference proteome</keyword>
<dbReference type="InterPro" id="IPR012944">
    <property type="entry name" value="SusD_RagB_dom"/>
</dbReference>
<evidence type="ECO:0008006" key="13">
    <source>
        <dbReference type="Google" id="ProtNLM"/>
    </source>
</evidence>
<evidence type="ECO:0000313" key="11">
    <source>
        <dbReference type="Proteomes" id="UP001138672"/>
    </source>
</evidence>
<dbReference type="PROSITE" id="PS51257">
    <property type="entry name" value="PROKAR_LIPOPROTEIN"/>
    <property type="match status" value="1"/>
</dbReference>
<evidence type="ECO:0000259" key="7">
    <source>
        <dbReference type="Pfam" id="PF07980"/>
    </source>
</evidence>
<comment type="subcellular location">
    <subcellularLocation>
        <location evidence="1">Cell outer membrane</location>
    </subcellularLocation>
</comment>
<keyword evidence="4" id="KW-0472">Membrane</keyword>
<sequence length="514" mass="58567">MKKEYKILAFLTLSFCLFITSCSLEEEPVSEATPDVIYKTASGIESGVDGTYSLLRDLYGIQSGFTLTTFGTDLFRHGKDGSYKAMDLYTSELNSSMTYINNIWTNCYLGINAANTVLDRIDLVEEISEAQKTTFKAEVRFLRAHYYYWLTLQFGDVVLKENETTGVETDGVRTSKETIWEFMKTDTEFAVENLEWTASETGRITKGAALHQLIKINLLMNDYASAESHGIELIENGPYQLQNTYADVFEYDNQVNSEIIFAVQYGTDVLSNGSGNQGHLYFTPAYDLYAGLTRDVTQGGRPFTRFRPTEFYRNLFEENDSRFDETFRYTWTYNNEESLPEGAAIGDTVIWEAEDGTYSKIAPNTDLMHWGMKKHDDPTRASFQDQAGFRDFFVSRLSETYLLLSEALLYQGKQEEAANYINIVRARAAKSNTELETISASDVTLDFILDERARELGGEEMRWMDLVRTGKLEERVKAYNPNGANNIQSYHTLRPIPQSQIDLSDVEFPQNPGY</sequence>
<evidence type="ECO:0000256" key="2">
    <source>
        <dbReference type="ARBA" id="ARBA00006275"/>
    </source>
</evidence>
<feature type="signal peptide" evidence="6">
    <location>
        <begin position="1"/>
        <end position="25"/>
    </location>
</feature>
<dbReference type="SUPFAM" id="SSF48452">
    <property type="entry name" value="TPR-like"/>
    <property type="match status" value="1"/>
</dbReference>
<name>A0A9X0YJS4_9FLAO</name>
<organism evidence="9 11">
    <name type="scientific">Formosa algae</name>
    <dbReference type="NCBI Taxonomy" id="225843"/>
    <lineage>
        <taxon>Bacteria</taxon>
        <taxon>Pseudomonadati</taxon>
        <taxon>Bacteroidota</taxon>
        <taxon>Flavobacteriia</taxon>
        <taxon>Flavobacteriales</taxon>
        <taxon>Flavobacteriaceae</taxon>
        <taxon>Formosa</taxon>
    </lineage>
</organism>
<evidence type="ECO:0000313" key="12">
    <source>
        <dbReference type="Proteomes" id="UP001231587"/>
    </source>
</evidence>
<dbReference type="OrthoDB" id="5694214at2"/>
<evidence type="ECO:0000256" key="3">
    <source>
        <dbReference type="ARBA" id="ARBA00022729"/>
    </source>
</evidence>